<dbReference type="Gene3D" id="3.90.226.10">
    <property type="entry name" value="2-enoyl-CoA Hydratase, Chain A, domain 1"/>
    <property type="match status" value="1"/>
</dbReference>
<dbReference type="InterPro" id="IPR014748">
    <property type="entry name" value="Enoyl-CoA_hydra_C"/>
</dbReference>
<proteinExistence type="inferred from homology"/>
<evidence type="ECO:0000313" key="8">
    <source>
        <dbReference type="WBParaSite" id="BXY_0330200.1"/>
    </source>
</evidence>
<dbReference type="eggNOG" id="KOG1680">
    <property type="taxonomic scope" value="Eukaryota"/>
</dbReference>
<dbReference type="PANTHER" id="PTHR11941">
    <property type="entry name" value="ENOYL-COA HYDRATASE-RELATED"/>
    <property type="match status" value="1"/>
</dbReference>
<comment type="similarity">
    <text evidence="1 4">Belongs to the enoyl-CoA hydratase/isomerase family.</text>
</comment>
<dbReference type="InterPro" id="IPR001753">
    <property type="entry name" value="Enoyl-CoA_hydra/iso"/>
</dbReference>
<dbReference type="GO" id="GO:0006635">
    <property type="term" value="P:fatty acid beta-oxidation"/>
    <property type="evidence" value="ECO:0007669"/>
    <property type="project" value="TreeGrafter"/>
</dbReference>
<evidence type="ECO:0000313" key="6">
    <source>
        <dbReference type="Proteomes" id="UP000095284"/>
    </source>
</evidence>
<evidence type="ECO:0000256" key="1">
    <source>
        <dbReference type="ARBA" id="ARBA00005254"/>
    </source>
</evidence>
<dbReference type="OrthoDB" id="2018133at2759"/>
<dbReference type="EC" id="4.2.1.17" evidence="2"/>
<dbReference type="WBParaSite" id="BXY_0330200.1">
    <property type="protein sequence ID" value="BXY_0330200.1"/>
    <property type="gene ID" value="BXY_0330200"/>
</dbReference>
<reference evidence="5" key="2">
    <citation type="submission" date="2020-09" db="EMBL/GenBank/DDBJ databases">
        <authorList>
            <person name="Kikuchi T."/>
        </authorList>
    </citation>
    <scope>NUCLEOTIDE SEQUENCE</scope>
    <source>
        <strain evidence="5">Ka4C1</strain>
    </source>
</reference>
<reference evidence="8" key="1">
    <citation type="submission" date="2016-11" db="UniProtKB">
        <authorList>
            <consortium name="WormBaseParasite"/>
        </authorList>
    </citation>
    <scope>IDENTIFICATION</scope>
</reference>
<dbReference type="EMBL" id="CAJFDI010000006">
    <property type="protein sequence ID" value="CAD5234925.1"/>
    <property type="molecule type" value="Genomic_DNA"/>
</dbReference>
<dbReference type="EMBL" id="CAJFCV020000006">
    <property type="protein sequence ID" value="CAG9131002.1"/>
    <property type="molecule type" value="Genomic_DNA"/>
</dbReference>
<evidence type="ECO:0000256" key="4">
    <source>
        <dbReference type="RuleBase" id="RU003707"/>
    </source>
</evidence>
<dbReference type="Pfam" id="PF00378">
    <property type="entry name" value="ECH_1"/>
    <property type="match status" value="1"/>
</dbReference>
<dbReference type="Proteomes" id="UP000582659">
    <property type="component" value="Unassembled WGS sequence"/>
</dbReference>
<dbReference type="Proteomes" id="UP000659654">
    <property type="component" value="Unassembled WGS sequence"/>
</dbReference>
<dbReference type="AlphaFoldDB" id="A0A1I7RRF5"/>
<dbReference type="GO" id="GO:0005739">
    <property type="term" value="C:mitochondrion"/>
    <property type="evidence" value="ECO:0007669"/>
    <property type="project" value="TreeGrafter"/>
</dbReference>
<dbReference type="InterPro" id="IPR029045">
    <property type="entry name" value="ClpP/crotonase-like_dom_sf"/>
</dbReference>
<organism evidence="6 8">
    <name type="scientific">Bursaphelenchus xylophilus</name>
    <name type="common">Pinewood nematode worm</name>
    <name type="synonym">Aphelenchoides xylophilus</name>
    <dbReference type="NCBI Taxonomy" id="6326"/>
    <lineage>
        <taxon>Eukaryota</taxon>
        <taxon>Metazoa</taxon>
        <taxon>Ecdysozoa</taxon>
        <taxon>Nematoda</taxon>
        <taxon>Chromadorea</taxon>
        <taxon>Rhabditida</taxon>
        <taxon>Tylenchina</taxon>
        <taxon>Tylenchomorpha</taxon>
        <taxon>Aphelenchoidea</taxon>
        <taxon>Aphelenchoididae</taxon>
        <taxon>Bursaphelenchus</taxon>
    </lineage>
</organism>
<dbReference type="PANTHER" id="PTHR11941:SF54">
    <property type="entry name" value="ENOYL-COA HYDRATASE, MITOCHONDRIAL"/>
    <property type="match status" value="1"/>
</dbReference>
<dbReference type="CDD" id="cd06558">
    <property type="entry name" value="crotonase-like"/>
    <property type="match status" value="1"/>
</dbReference>
<name>A0A1I7RRF5_BURXY</name>
<dbReference type="FunFam" id="1.10.12.10:FF:000001">
    <property type="entry name" value="Probable enoyl-CoA hydratase, mitochondrial"/>
    <property type="match status" value="1"/>
</dbReference>
<protein>
    <recommendedName>
        <fullName evidence="2">enoyl-CoA hydratase</fullName>
        <ecNumber evidence="2">4.2.1.17</ecNumber>
    </recommendedName>
</protein>
<keyword evidence="7" id="KW-1185">Reference proteome</keyword>
<dbReference type="GO" id="GO:0004300">
    <property type="term" value="F:enoyl-CoA hydratase activity"/>
    <property type="evidence" value="ECO:0007669"/>
    <property type="project" value="UniProtKB-EC"/>
</dbReference>
<keyword evidence="3" id="KW-0456">Lyase</keyword>
<dbReference type="Gene3D" id="1.10.12.10">
    <property type="entry name" value="Lyase 2-enoyl-coa Hydratase, Chain A, domain 2"/>
    <property type="match status" value="1"/>
</dbReference>
<gene>
    <name evidence="5" type="ORF">BXYJ_LOCUS15016</name>
</gene>
<accession>A0A1I7RRF5</accession>
<dbReference type="SUPFAM" id="SSF52096">
    <property type="entry name" value="ClpP/crotonase"/>
    <property type="match status" value="1"/>
</dbReference>
<evidence type="ECO:0000256" key="2">
    <source>
        <dbReference type="ARBA" id="ARBA00012076"/>
    </source>
</evidence>
<dbReference type="Proteomes" id="UP000095284">
    <property type="component" value="Unplaced"/>
</dbReference>
<dbReference type="PROSITE" id="PS00166">
    <property type="entry name" value="ENOYL_COA_HYDRATASE"/>
    <property type="match status" value="1"/>
</dbReference>
<evidence type="ECO:0000313" key="5">
    <source>
        <dbReference type="EMBL" id="CAD5234925.1"/>
    </source>
</evidence>
<dbReference type="SMR" id="A0A1I7RRF5"/>
<evidence type="ECO:0000313" key="7">
    <source>
        <dbReference type="Proteomes" id="UP000659654"/>
    </source>
</evidence>
<dbReference type="FunFam" id="3.90.226.10:FF:000009">
    <property type="entry name" value="Carnitinyl-CoA dehydratase"/>
    <property type="match status" value="1"/>
</dbReference>
<dbReference type="InterPro" id="IPR018376">
    <property type="entry name" value="Enoyl-CoA_hyd/isom_CS"/>
</dbReference>
<evidence type="ECO:0000256" key="3">
    <source>
        <dbReference type="ARBA" id="ARBA00023239"/>
    </source>
</evidence>
<sequence length="259" mass="28042">MSLVEYEVVGREKNVGLIRLNRPKALNALSKGLLRAISDKIREIEADEKINVTVITGNGTAFSAGADLKEAVKIGMEEVLGEDQPDIRTIYSARKPVIAAVNGVAYGGGCELAMMCDIILASEKARFGQPEVLVGTVPGWGGTQRLTRAVGKSLAMQLVLSGQSIDANEAKAAALVSKVLPHDRLLPEAIKLAEVIAAQSPKVVKIIKESTNKAFELSLEEGLHFERRMNQAGMGLKDRVEGMLAFVEKRRPKWIKSKI</sequence>